<gene>
    <name evidence="4" type="ORF">PF004_g19913</name>
    <name evidence="3" type="ORF">PF010_g9867</name>
    <name evidence="2" type="ORF">PF011_g9322</name>
</gene>
<feature type="region of interest" description="Disordered" evidence="1">
    <location>
        <begin position="82"/>
        <end position="107"/>
    </location>
</feature>
<dbReference type="Proteomes" id="UP000460718">
    <property type="component" value="Unassembled WGS sequence"/>
</dbReference>
<protein>
    <submittedName>
        <fullName evidence="2">Uncharacterized protein</fullName>
    </submittedName>
</protein>
<evidence type="ECO:0000313" key="4">
    <source>
        <dbReference type="EMBL" id="KAE9197144.1"/>
    </source>
</evidence>
<sequence>MSSQDKTPDILRQGPDSKKSLAPQHRRWLPKVLEYMFLADSMATPQGPPKRHTTSATSNSEKCKLQFGLLDRLTLAPRDVLGATRTLSPLSTPSPRERDCRSGFARPLTSSGLATAAAEFTGKISSTLLPRTRTAAQFTGLYRQRAAGDRFGQHQLPDPLP</sequence>
<feature type="region of interest" description="Disordered" evidence="1">
    <location>
        <begin position="40"/>
        <end position="61"/>
    </location>
</feature>
<reference evidence="5 6" key="1">
    <citation type="submission" date="2018-09" db="EMBL/GenBank/DDBJ databases">
        <title>Genomic investigation of the strawberry pathogen Phytophthora fragariae indicates pathogenicity is determined by transcriptional variation in three key races.</title>
        <authorList>
            <person name="Adams T.M."/>
            <person name="Armitage A.D."/>
            <person name="Sobczyk M.K."/>
            <person name="Bates H.J."/>
            <person name="Dunwell J.M."/>
            <person name="Nellist C.F."/>
            <person name="Harrison R.J."/>
        </authorList>
    </citation>
    <scope>NUCLEOTIDE SEQUENCE [LARGE SCALE GENOMIC DNA]</scope>
    <source>
        <strain evidence="4 6">BC-23</strain>
        <strain evidence="3 7">ONT-3</strain>
        <strain evidence="2 5">SCRP245</strain>
    </source>
</reference>
<evidence type="ECO:0000313" key="3">
    <source>
        <dbReference type="EMBL" id="KAE9113987.1"/>
    </source>
</evidence>
<organism evidence="2 5">
    <name type="scientific">Phytophthora fragariae</name>
    <dbReference type="NCBI Taxonomy" id="53985"/>
    <lineage>
        <taxon>Eukaryota</taxon>
        <taxon>Sar</taxon>
        <taxon>Stramenopiles</taxon>
        <taxon>Oomycota</taxon>
        <taxon>Peronosporomycetes</taxon>
        <taxon>Peronosporales</taxon>
        <taxon>Peronosporaceae</taxon>
        <taxon>Phytophthora</taxon>
    </lineage>
</organism>
<dbReference type="Proteomes" id="UP000476176">
    <property type="component" value="Unassembled WGS sequence"/>
</dbReference>
<evidence type="ECO:0000256" key="1">
    <source>
        <dbReference type="SAM" id="MobiDB-lite"/>
    </source>
</evidence>
<accession>A0A6A3KVZ0</accession>
<dbReference type="EMBL" id="QXFW01000460">
    <property type="protein sequence ID" value="KAE9011542.1"/>
    <property type="molecule type" value="Genomic_DNA"/>
</dbReference>
<comment type="caution">
    <text evidence="2">The sequence shown here is derived from an EMBL/GenBank/DDBJ whole genome shotgun (WGS) entry which is preliminary data.</text>
</comment>
<dbReference type="AlphaFoldDB" id="A0A6A3KVZ0"/>
<dbReference type="EMBL" id="QXGC01001728">
    <property type="protein sequence ID" value="KAE9197144.1"/>
    <property type="molecule type" value="Genomic_DNA"/>
</dbReference>
<proteinExistence type="predicted"/>
<feature type="compositionally biased region" description="Polar residues" evidence="1">
    <location>
        <begin position="85"/>
        <end position="94"/>
    </location>
</feature>
<evidence type="ECO:0000313" key="7">
    <source>
        <dbReference type="Proteomes" id="UP000488956"/>
    </source>
</evidence>
<evidence type="ECO:0000313" key="6">
    <source>
        <dbReference type="Proteomes" id="UP000476176"/>
    </source>
</evidence>
<evidence type="ECO:0000313" key="2">
    <source>
        <dbReference type="EMBL" id="KAE9011542.1"/>
    </source>
</evidence>
<dbReference type="Proteomes" id="UP000488956">
    <property type="component" value="Unassembled WGS sequence"/>
</dbReference>
<dbReference type="EMBL" id="QXFX01000484">
    <property type="protein sequence ID" value="KAE9113987.1"/>
    <property type="molecule type" value="Genomic_DNA"/>
</dbReference>
<feature type="region of interest" description="Disordered" evidence="1">
    <location>
        <begin position="1"/>
        <end position="25"/>
    </location>
</feature>
<name>A0A6A3KVZ0_9STRA</name>
<evidence type="ECO:0000313" key="5">
    <source>
        <dbReference type="Proteomes" id="UP000460718"/>
    </source>
</evidence>